<keyword evidence="11 13" id="KW-0739">Sodium transport</keyword>
<dbReference type="InterPro" id="IPR001873">
    <property type="entry name" value="ENaC"/>
</dbReference>
<dbReference type="PANTHER" id="PTHR11690">
    <property type="entry name" value="AMILORIDE-SENSITIVE SODIUM CHANNEL-RELATED"/>
    <property type="match status" value="1"/>
</dbReference>
<accession>A0A914W2N1</accession>
<protein>
    <submittedName>
        <fullName evidence="16">Uncharacterized protein</fullName>
    </submittedName>
</protein>
<keyword evidence="12 13" id="KW-0407">Ion channel</keyword>
<keyword evidence="9 14" id="KW-0472">Membrane</keyword>
<evidence type="ECO:0000256" key="10">
    <source>
        <dbReference type="ARBA" id="ARBA00023180"/>
    </source>
</evidence>
<dbReference type="WBParaSite" id="PSAMB.scaffold290size58848.g4240.t1">
    <property type="protein sequence ID" value="PSAMB.scaffold290size58848.g4240.t1"/>
    <property type="gene ID" value="PSAMB.scaffold290size58848.g4240"/>
</dbReference>
<dbReference type="Gene3D" id="1.10.287.770">
    <property type="entry name" value="YojJ-like"/>
    <property type="match status" value="1"/>
</dbReference>
<keyword evidence="5 13" id="KW-0812">Transmembrane</keyword>
<evidence type="ECO:0000256" key="12">
    <source>
        <dbReference type="ARBA" id="ARBA00023303"/>
    </source>
</evidence>
<evidence type="ECO:0000256" key="14">
    <source>
        <dbReference type="SAM" id="Phobius"/>
    </source>
</evidence>
<evidence type="ECO:0000256" key="2">
    <source>
        <dbReference type="ARBA" id="ARBA00007193"/>
    </source>
</evidence>
<feature type="transmembrane region" description="Helical" evidence="14">
    <location>
        <begin position="36"/>
        <end position="56"/>
    </location>
</feature>
<dbReference type="AlphaFoldDB" id="A0A914W2N1"/>
<keyword evidence="10" id="KW-0325">Glycoprotein</keyword>
<sequence>MALDEKGKPNGLFDRFCENISIPTARYLASKQNGKIRILTSVVILLMVGMTIYQVYDRVAYYLSIPINVVIDETEQKNGSMPAIVVCPSGQFRPYLHDLVRMQGYYLQDMVDIVVHRDDKSAYFAENNISLTDEDINSLISKLTDLVITVDKANATELANIRAQLNAISTSQADKLPITSSLLRMEEPTPNGIISLPHFTADFSSVLFTDYRNRNKPYSTDPCLTFSSDYVWNESIARIIKCRLAGRSNLKNPKEINDGLIASLKRISQYSTFIEEVRAKSEDIVLDCKWLGGKCNVTDVWTPQGKCFRISPQTENWILKDVGNKYSVNILIDTLNSELLNQQTKIYFYSSNETEFALVTGGIDIRPGKTSDISINQIRRVFVRIPRDFDRKIAVIIDYFGFQGGFQVAPGNAQLDLLLNEMFGAIMNLLSLFWWKEADPYYRVVFGQDIVNQWTESGSFGKYFLTGNRSSLPCSQFSPSLLDLPQERLDAYSSVLNTTLQKYFDLHRSWTNNYTNEVLSPFIDQISTDATASQENDDAVSSIKYLALDKLNTCLKIFQDCLRNEVMRKTYFDSCFVNWATYRNGTLFPANGPILKRLLYQPNLASVWLPECIGRMESALNDVRVPPAEAFQDAVLVNISRALLAIQKQMEHIELISSLAEVNIFFRSFRQRTIEEQGSYTIWSLLSDIGGALGLWLGGTVLTIYELIVINMSSKKEDLIVSKKKTPREAWKRNQPPAEYMQKSLTTASATASSTVVGHTRQETLLA</sequence>
<dbReference type="Gene3D" id="2.60.470.10">
    <property type="entry name" value="Acid-sensing ion channels like domains"/>
    <property type="match status" value="1"/>
</dbReference>
<name>A0A914W2N1_9BILA</name>
<dbReference type="Proteomes" id="UP000887566">
    <property type="component" value="Unplaced"/>
</dbReference>
<reference evidence="16" key="1">
    <citation type="submission" date="2022-11" db="UniProtKB">
        <authorList>
            <consortium name="WormBaseParasite"/>
        </authorList>
    </citation>
    <scope>IDENTIFICATION</scope>
</reference>
<evidence type="ECO:0000256" key="8">
    <source>
        <dbReference type="ARBA" id="ARBA00023065"/>
    </source>
</evidence>
<evidence type="ECO:0000256" key="3">
    <source>
        <dbReference type="ARBA" id="ARBA00022448"/>
    </source>
</evidence>
<evidence type="ECO:0000313" key="15">
    <source>
        <dbReference type="Proteomes" id="UP000887566"/>
    </source>
</evidence>
<evidence type="ECO:0000256" key="7">
    <source>
        <dbReference type="ARBA" id="ARBA00023053"/>
    </source>
</evidence>
<keyword evidence="4 13" id="KW-0894">Sodium channel</keyword>
<evidence type="ECO:0000313" key="16">
    <source>
        <dbReference type="WBParaSite" id="PSAMB.scaffold290size58848.g4240.t1"/>
    </source>
</evidence>
<keyword evidence="3 13" id="KW-0813">Transport</keyword>
<evidence type="ECO:0000256" key="1">
    <source>
        <dbReference type="ARBA" id="ARBA00004141"/>
    </source>
</evidence>
<evidence type="ECO:0000256" key="5">
    <source>
        <dbReference type="ARBA" id="ARBA00022692"/>
    </source>
</evidence>
<dbReference type="Pfam" id="PF00858">
    <property type="entry name" value="ASC"/>
    <property type="match status" value="2"/>
</dbReference>
<comment type="similarity">
    <text evidence="2 13">Belongs to the amiloride-sensitive sodium channel (TC 1.A.6) family.</text>
</comment>
<keyword evidence="8 13" id="KW-0406">Ion transport</keyword>
<keyword evidence="15" id="KW-1185">Reference proteome</keyword>
<evidence type="ECO:0000256" key="4">
    <source>
        <dbReference type="ARBA" id="ARBA00022461"/>
    </source>
</evidence>
<keyword evidence="7" id="KW-0915">Sodium</keyword>
<dbReference type="GO" id="GO:0005886">
    <property type="term" value="C:plasma membrane"/>
    <property type="evidence" value="ECO:0007669"/>
    <property type="project" value="TreeGrafter"/>
</dbReference>
<evidence type="ECO:0000256" key="13">
    <source>
        <dbReference type="RuleBase" id="RU000679"/>
    </source>
</evidence>
<evidence type="ECO:0000256" key="6">
    <source>
        <dbReference type="ARBA" id="ARBA00022989"/>
    </source>
</evidence>
<comment type="subcellular location">
    <subcellularLocation>
        <location evidence="1">Membrane</location>
        <topology evidence="1">Multi-pass membrane protein</topology>
    </subcellularLocation>
</comment>
<keyword evidence="6 14" id="KW-1133">Transmembrane helix</keyword>
<proteinExistence type="inferred from homology"/>
<dbReference type="PRINTS" id="PR01078">
    <property type="entry name" value="AMINACHANNEL"/>
</dbReference>
<evidence type="ECO:0000256" key="11">
    <source>
        <dbReference type="ARBA" id="ARBA00023201"/>
    </source>
</evidence>
<dbReference type="GO" id="GO:0015280">
    <property type="term" value="F:ligand-gated sodium channel activity"/>
    <property type="evidence" value="ECO:0007669"/>
    <property type="project" value="TreeGrafter"/>
</dbReference>
<evidence type="ECO:0000256" key="9">
    <source>
        <dbReference type="ARBA" id="ARBA00023136"/>
    </source>
</evidence>
<organism evidence="15 16">
    <name type="scientific">Plectus sambesii</name>
    <dbReference type="NCBI Taxonomy" id="2011161"/>
    <lineage>
        <taxon>Eukaryota</taxon>
        <taxon>Metazoa</taxon>
        <taxon>Ecdysozoa</taxon>
        <taxon>Nematoda</taxon>
        <taxon>Chromadorea</taxon>
        <taxon>Plectida</taxon>
        <taxon>Plectina</taxon>
        <taxon>Plectoidea</taxon>
        <taxon>Plectidae</taxon>
        <taxon>Plectus</taxon>
    </lineage>
</organism>